<evidence type="ECO:0000256" key="1">
    <source>
        <dbReference type="SAM" id="Coils"/>
    </source>
</evidence>
<reference evidence="2 3" key="1">
    <citation type="journal article" date="2011" name="J. Bacteriol.">
        <title>Draft genome sequence of the chemolithoheterotrophic, halophilic methylotroph Methylophaga thiooxydans DMS010.</title>
        <authorList>
            <person name="Boden R."/>
            <person name="Ferriera S."/>
            <person name="Johnson J."/>
            <person name="Kelly D.P."/>
            <person name="Murrell J.C."/>
            <person name="Schafer H."/>
        </authorList>
    </citation>
    <scope>NUCLEOTIDE SEQUENCE [LARGE SCALE GENOMIC DNA]</scope>
    <source>
        <strain evidence="2 3">DMS010</strain>
    </source>
</reference>
<keyword evidence="3" id="KW-1185">Reference proteome</keyword>
<accession>C0N388</accession>
<name>C0N388_9GAMM</name>
<dbReference type="AlphaFoldDB" id="C0N388"/>
<dbReference type="OrthoDB" id="10015138at2"/>
<sequence>MTRAKNNQAKTNVLKTQIQLRIDLANKARLGEVELDIPLSLRKNKDWVNQEHGIEAIGSPSSFTTTHPVHGHKVQELNELLLQLKKPRRKAYTPAGVKLEKLKNENKRLKETIVNVANQFVSYQSLMDEFKDEITILKAGEQGLLDEKADLLQEIKTKNQSIRELRRETVRLREKIKRYEKKGGNITHLDFDGSENDQ</sequence>
<evidence type="ECO:0000313" key="3">
    <source>
        <dbReference type="Proteomes" id="UP000004679"/>
    </source>
</evidence>
<dbReference type="Proteomes" id="UP000004679">
    <property type="component" value="Unassembled WGS sequence"/>
</dbReference>
<proteinExistence type="predicted"/>
<keyword evidence="1" id="KW-0175">Coiled coil</keyword>
<organism evidence="2 3">
    <name type="scientific">Methylophaga thiooxydans DMS010</name>
    <dbReference type="NCBI Taxonomy" id="637616"/>
    <lineage>
        <taxon>Bacteria</taxon>
        <taxon>Pseudomonadati</taxon>
        <taxon>Pseudomonadota</taxon>
        <taxon>Gammaproteobacteria</taxon>
        <taxon>Thiotrichales</taxon>
        <taxon>Piscirickettsiaceae</taxon>
        <taxon>Methylophaga</taxon>
    </lineage>
</organism>
<protein>
    <submittedName>
        <fullName evidence="2">Uncharacterized protein</fullName>
    </submittedName>
</protein>
<gene>
    <name evidence="2" type="ORF">MDMS009_725</name>
</gene>
<feature type="coiled-coil region" evidence="1">
    <location>
        <begin position="148"/>
        <end position="182"/>
    </location>
</feature>
<dbReference type="RefSeq" id="WP_008290496.1">
    <property type="nucleotide sequence ID" value="NZ_GG657889.1"/>
</dbReference>
<evidence type="ECO:0000313" key="2">
    <source>
        <dbReference type="EMBL" id="EEF80786.1"/>
    </source>
</evidence>
<dbReference type="HOGENOM" id="CLU_1376777_0_0_6"/>
<dbReference type="EMBL" id="GG657889">
    <property type="protein sequence ID" value="EEF80786.1"/>
    <property type="molecule type" value="Genomic_DNA"/>
</dbReference>